<dbReference type="EMBL" id="SJPJ01000001">
    <property type="protein sequence ID" value="TWT79453.1"/>
    <property type="molecule type" value="Genomic_DNA"/>
</dbReference>
<feature type="transmembrane region" description="Helical" evidence="1">
    <location>
        <begin position="45"/>
        <end position="64"/>
    </location>
</feature>
<dbReference type="OrthoDB" id="9790409at2"/>
<keyword evidence="1" id="KW-0472">Membrane</keyword>
<gene>
    <name evidence="2" type="ORF">CA13_08540</name>
</gene>
<sequence length="193" mass="20402">MFSIDTPTNLILGLATGIVFGMLLQRGAVTRYRVIVGQFLWVDHTVLRTMLTAVVVGSVGVYAMHQLGDVALHVKAATLLANALGGILFGIGMLVLGYCPGTGVAALGDGSRHAIAGIVGMLVGAAAYAEVYAMLKANLLSVWDYGKVTLPDITGLSPWIFISALAIIAVLLFRFLNRTERKAEDSNPQADNT</sequence>
<evidence type="ECO:0000313" key="3">
    <source>
        <dbReference type="Proteomes" id="UP000315010"/>
    </source>
</evidence>
<name>A0A5C5YY88_9BACT</name>
<dbReference type="Proteomes" id="UP000315010">
    <property type="component" value="Unassembled WGS sequence"/>
</dbReference>
<feature type="transmembrane region" description="Helical" evidence="1">
    <location>
        <begin position="114"/>
        <end position="135"/>
    </location>
</feature>
<evidence type="ECO:0000313" key="2">
    <source>
        <dbReference type="EMBL" id="TWT79453.1"/>
    </source>
</evidence>
<dbReference type="Pfam" id="PF04143">
    <property type="entry name" value="Sulf_transp"/>
    <property type="match status" value="1"/>
</dbReference>
<comment type="caution">
    <text evidence="2">The sequence shown here is derived from an EMBL/GenBank/DDBJ whole genome shotgun (WGS) entry which is preliminary data.</text>
</comment>
<feature type="transmembrane region" description="Helical" evidence="1">
    <location>
        <begin position="155"/>
        <end position="176"/>
    </location>
</feature>
<feature type="transmembrane region" description="Helical" evidence="1">
    <location>
        <begin position="84"/>
        <end position="107"/>
    </location>
</feature>
<keyword evidence="1" id="KW-0812">Transmembrane</keyword>
<reference evidence="2 3" key="1">
    <citation type="submission" date="2019-02" db="EMBL/GenBank/DDBJ databases">
        <title>Deep-cultivation of Planctomycetes and their phenomic and genomic characterization uncovers novel biology.</title>
        <authorList>
            <person name="Wiegand S."/>
            <person name="Jogler M."/>
            <person name="Boedeker C."/>
            <person name="Pinto D."/>
            <person name="Vollmers J."/>
            <person name="Rivas-Marin E."/>
            <person name="Kohn T."/>
            <person name="Peeters S.H."/>
            <person name="Heuer A."/>
            <person name="Rast P."/>
            <person name="Oberbeckmann S."/>
            <person name="Bunk B."/>
            <person name="Jeske O."/>
            <person name="Meyerdierks A."/>
            <person name="Storesund J.E."/>
            <person name="Kallscheuer N."/>
            <person name="Luecker S."/>
            <person name="Lage O.M."/>
            <person name="Pohl T."/>
            <person name="Merkel B.J."/>
            <person name="Hornburger P."/>
            <person name="Mueller R.-W."/>
            <person name="Bruemmer F."/>
            <person name="Labrenz M."/>
            <person name="Spormann A.M."/>
            <person name="Op Den Camp H."/>
            <person name="Overmann J."/>
            <person name="Amann R."/>
            <person name="Jetten M.S.M."/>
            <person name="Mascher T."/>
            <person name="Medema M.H."/>
            <person name="Devos D.P."/>
            <person name="Kaster A.-K."/>
            <person name="Ovreas L."/>
            <person name="Rohde M."/>
            <person name="Galperin M.Y."/>
            <person name="Jogler C."/>
        </authorList>
    </citation>
    <scope>NUCLEOTIDE SEQUENCE [LARGE SCALE GENOMIC DNA]</scope>
    <source>
        <strain evidence="2 3">CA13</strain>
    </source>
</reference>
<evidence type="ECO:0000256" key="1">
    <source>
        <dbReference type="SAM" id="Phobius"/>
    </source>
</evidence>
<organism evidence="2 3">
    <name type="scientific">Novipirellula herctigrandis</name>
    <dbReference type="NCBI Taxonomy" id="2527986"/>
    <lineage>
        <taxon>Bacteria</taxon>
        <taxon>Pseudomonadati</taxon>
        <taxon>Planctomycetota</taxon>
        <taxon>Planctomycetia</taxon>
        <taxon>Pirellulales</taxon>
        <taxon>Pirellulaceae</taxon>
        <taxon>Novipirellula</taxon>
    </lineage>
</organism>
<protein>
    <submittedName>
        <fullName evidence="2">Putative inner membrane protein</fullName>
    </submittedName>
</protein>
<dbReference type="AlphaFoldDB" id="A0A5C5YY88"/>
<proteinExistence type="predicted"/>
<feature type="transmembrane region" description="Helical" evidence="1">
    <location>
        <begin position="6"/>
        <end position="24"/>
    </location>
</feature>
<dbReference type="RefSeq" id="WP_146394671.1">
    <property type="nucleotide sequence ID" value="NZ_SJPJ01000001.1"/>
</dbReference>
<accession>A0A5C5YY88</accession>
<dbReference type="InterPro" id="IPR007272">
    <property type="entry name" value="Sulf_transp_TsuA/YedE"/>
</dbReference>
<keyword evidence="1" id="KW-1133">Transmembrane helix</keyword>
<keyword evidence="3" id="KW-1185">Reference proteome</keyword>